<dbReference type="InterPro" id="IPR000512">
    <property type="entry name" value="Diphtheria_toxin"/>
</dbReference>
<feature type="chain" id="PRO_5046274029" description="Diphtheria toxin catalytic domain-containing protein" evidence="1">
    <location>
        <begin position="29"/>
        <end position="715"/>
    </location>
</feature>
<proteinExistence type="predicted"/>
<dbReference type="InterPro" id="IPR015099">
    <property type="entry name" value="Exotox-A_cataly_dom"/>
</dbReference>
<dbReference type="Pfam" id="PF02764">
    <property type="entry name" value="Diphtheria_T"/>
    <property type="match status" value="1"/>
</dbReference>
<keyword evidence="1" id="KW-0732">Signal</keyword>
<feature type="signal peptide" evidence="1">
    <location>
        <begin position="1"/>
        <end position="28"/>
    </location>
</feature>
<organism evidence="3 4">
    <name type="scientific">Arthrobacter russicus</name>
    <dbReference type="NCBI Taxonomy" id="172040"/>
    <lineage>
        <taxon>Bacteria</taxon>
        <taxon>Bacillati</taxon>
        <taxon>Actinomycetota</taxon>
        <taxon>Actinomycetes</taxon>
        <taxon>Micrococcales</taxon>
        <taxon>Micrococcaceae</taxon>
        <taxon>Arthrobacter</taxon>
    </lineage>
</organism>
<evidence type="ECO:0000259" key="2">
    <source>
        <dbReference type="Pfam" id="PF02763"/>
    </source>
</evidence>
<evidence type="ECO:0000313" key="4">
    <source>
        <dbReference type="Proteomes" id="UP001185069"/>
    </source>
</evidence>
<dbReference type="InterPro" id="IPR036801">
    <property type="entry name" value="Diphtheria_tox_transloc_sf"/>
</dbReference>
<sequence length="715" mass="78113">MKNFLKRILAPFTVVAIVCTMGYAPAIAASGTANLPVVKPMVFPPHQIVNNFKAYHGLKYGDIDQVIANGIKRPASGSQGNGDDNWKGFYTTDRKSIAAGYATTNDPNDYRHAGAVIEVTFPGKTEIFDVTGSAEEIKRDLGIPASVSLLEGLDSDAFKEKHKGSDYFALKRPIAEGEEGFEYIFQWEQASRANVELSVRFDRLENGADNRRGEDDRQAFQTQQECIEGPARLAKRDTRSPRAVTGCSLSTRKGIDEGKATAQSTYDEYVANRPVPERPLNKNEISRNKIEQNYDFAVNTGRFRGLRADIDSKNMAVNFALNMAQLSGPLSSNQSAFDKMVALAGNVPGLGDLANIFDATEHDNKEQLIQSIVGLSAFVISLSIPVVGEAIEIGLLIEQVGEAIGSAIMNYFIGKDSDRPDTLPSPLEPQTFHDITASWLPDAKGNLGEFLDLKGKYGESIQKFALSVSKPNYSRPFTGFMVTSTPEQRFEPDLSRIIYRGRVVDMLCVANDITTGDRPVGSKEYRCRPSTSIILAKDAGVRVELMRTILEFVDNTPQPFYGNFIHLHIGAIKKDNDDWEPADPINNHGLTGRYYLNFVFHARTDFQCFSNLVIHNGAWLGAFYGIRENGQLKSSGGPLGMGSRTRIDIKPAEGAQWTNISPLANGNQPVGGANQLGARADAVGPEIKGCSSSGETATLETRGGLFNARLVWAGS</sequence>
<dbReference type="SUPFAM" id="SSF56845">
    <property type="entry name" value="Diphtheria toxin, middle domain"/>
    <property type="match status" value="1"/>
</dbReference>
<dbReference type="EMBL" id="JAVDQF010000001">
    <property type="protein sequence ID" value="MDR6268015.1"/>
    <property type="molecule type" value="Genomic_DNA"/>
</dbReference>
<keyword evidence="4" id="KW-1185">Reference proteome</keyword>
<reference evidence="3 4" key="1">
    <citation type="submission" date="2023-07" db="EMBL/GenBank/DDBJ databases">
        <title>Sequencing the genomes of 1000 actinobacteria strains.</title>
        <authorList>
            <person name="Klenk H.-P."/>
        </authorList>
    </citation>
    <scope>NUCLEOTIDE SEQUENCE [LARGE SCALE GENOMIC DNA]</scope>
    <source>
        <strain evidence="3 4">DSM 14555</strain>
    </source>
</reference>
<dbReference type="InterPro" id="IPR022406">
    <property type="entry name" value="Diphtheria_toxin_catalytic_dom"/>
</dbReference>
<evidence type="ECO:0000313" key="3">
    <source>
        <dbReference type="EMBL" id="MDR6268015.1"/>
    </source>
</evidence>
<dbReference type="Proteomes" id="UP001185069">
    <property type="component" value="Unassembled WGS sequence"/>
</dbReference>
<dbReference type="Pfam" id="PF02763">
    <property type="entry name" value="Diphtheria_C"/>
    <property type="match status" value="1"/>
</dbReference>
<comment type="caution">
    <text evidence="3">The sequence shown here is derived from an EMBL/GenBank/DDBJ whole genome shotgun (WGS) entry which is preliminary data.</text>
</comment>
<protein>
    <recommendedName>
        <fullName evidence="2">Diphtheria toxin catalytic domain-containing protein</fullName>
    </recommendedName>
</protein>
<feature type="domain" description="Diphtheria toxin catalytic" evidence="2">
    <location>
        <begin position="48"/>
        <end position="204"/>
    </location>
</feature>
<dbReference type="SUPFAM" id="SSF56399">
    <property type="entry name" value="ADP-ribosylation"/>
    <property type="match status" value="1"/>
</dbReference>
<accession>A0ABU1J7C0</accession>
<dbReference type="Gene3D" id="1.10.490.40">
    <property type="entry name" value="Diphtheria toxin, translocation domain"/>
    <property type="match status" value="1"/>
</dbReference>
<evidence type="ECO:0000256" key="1">
    <source>
        <dbReference type="SAM" id="SignalP"/>
    </source>
</evidence>
<name>A0ABU1J7C0_9MICC</name>
<dbReference type="CDD" id="cd01436">
    <property type="entry name" value="Dipth_tox_like"/>
    <property type="match status" value="1"/>
</dbReference>
<gene>
    <name evidence="3" type="ORF">JOE69_000253</name>
</gene>
<dbReference type="RefSeq" id="WP_309795399.1">
    <property type="nucleotide sequence ID" value="NZ_BAAAHY010000006.1"/>
</dbReference>
<dbReference type="Gene3D" id="3.90.175.10">
    <property type="entry name" value="Diphtheria Toxin, domain 1"/>
    <property type="match status" value="1"/>
</dbReference>
<dbReference type="PRINTS" id="PR00769">
    <property type="entry name" value="DPTHRIATOXIN"/>
</dbReference>